<keyword evidence="2" id="KW-0479">Metal-binding</keyword>
<evidence type="ECO:0000313" key="7">
    <source>
        <dbReference type="EMBL" id="PNH04910.1"/>
    </source>
</evidence>
<dbReference type="InterPro" id="IPR036869">
    <property type="entry name" value="J_dom_sf"/>
</dbReference>
<dbReference type="PROSITE" id="PS50076">
    <property type="entry name" value="DNAJ_2"/>
    <property type="match status" value="1"/>
</dbReference>
<evidence type="ECO:0000259" key="6">
    <source>
        <dbReference type="PROSITE" id="PS51074"/>
    </source>
</evidence>
<accession>A0A2J7ZXA4</accession>
<dbReference type="PANTHER" id="PTHR45255">
    <property type="entry name" value="DNAJ HOMOLOG SUBFAMILY C MEMBER 24"/>
    <property type="match status" value="1"/>
</dbReference>
<gene>
    <name evidence="7" type="ORF">TSOC_008962</name>
</gene>
<evidence type="ECO:0000256" key="3">
    <source>
        <dbReference type="ARBA" id="ARBA00022833"/>
    </source>
</evidence>
<dbReference type="AlphaFoldDB" id="A0A2J7ZXA4"/>
<dbReference type="PROSITE" id="PS51074">
    <property type="entry name" value="DPH_MB"/>
    <property type="match status" value="1"/>
</dbReference>
<name>A0A2J7ZXA4_9CHLO</name>
<reference evidence="7 8" key="1">
    <citation type="journal article" date="2017" name="Mol. Biol. Evol.">
        <title>The 4-celled Tetrabaena socialis nuclear genome reveals the essential components for genetic control of cell number at the origin of multicellularity in the volvocine lineage.</title>
        <authorList>
            <person name="Featherston J."/>
            <person name="Arakaki Y."/>
            <person name="Hanschen E.R."/>
            <person name="Ferris P.J."/>
            <person name="Michod R.E."/>
            <person name="Olson B.J.S.C."/>
            <person name="Nozaki H."/>
            <person name="Durand P.M."/>
        </authorList>
    </citation>
    <scope>NUCLEOTIDE SEQUENCE [LARGE SCALE GENOMIC DNA]</scope>
    <source>
        <strain evidence="7 8">NIES-571</strain>
    </source>
</reference>
<dbReference type="Pfam" id="PF05207">
    <property type="entry name" value="Zn_ribbon_CSL"/>
    <property type="match status" value="1"/>
</dbReference>
<dbReference type="CDD" id="cd06257">
    <property type="entry name" value="DnaJ"/>
    <property type="match status" value="1"/>
</dbReference>
<dbReference type="InterPro" id="IPR018253">
    <property type="entry name" value="DnaJ_domain_CS"/>
</dbReference>
<dbReference type="Gene3D" id="1.10.287.110">
    <property type="entry name" value="DnaJ domain"/>
    <property type="match status" value="1"/>
</dbReference>
<keyword evidence="8" id="KW-1185">Reference proteome</keyword>
<dbReference type="OrthoDB" id="513584at2759"/>
<dbReference type="InterPro" id="IPR001623">
    <property type="entry name" value="DnaJ_domain"/>
</dbReference>
<evidence type="ECO:0000313" key="8">
    <source>
        <dbReference type="Proteomes" id="UP000236333"/>
    </source>
</evidence>
<comment type="caution">
    <text evidence="7">The sequence shown here is derived from an EMBL/GenBank/DDBJ whole genome shotgun (WGS) entry which is preliminary data.</text>
</comment>
<organism evidence="7 8">
    <name type="scientific">Tetrabaena socialis</name>
    <dbReference type="NCBI Taxonomy" id="47790"/>
    <lineage>
        <taxon>Eukaryota</taxon>
        <taxon>Viridiplantae</taxon>
        <taxon>Chlorophyta</taxon>
        <taxon>core chlorophytes</taxon>
        <taxon>Chlorophyceae</taxon>
        <taxon>CS clade</taxon>
        <taxon>Chlamydomonadales</taxon>
        <taxon>Tetrabaenaceae</taxon>
        <taxon>Tetrabaena</taxon>
    </lineage>
</organism>
<dbReference type="Pfam" id="PF00226">
    <property type="entry name" value="DnaJ"/>
    <property type="match status" value="1"/>
</dbReference>
<protein>
    <submittedName>
        <fullName evidence="7">DPH4</fullName>
    </submittedName>
</protein>
<dbReference type="InterPro" id="IPR007872">
    <property type="entry name" value="DPH_MB_dom"/>
</dbReference>
<dbReference type="GO" id="GO:0001671">
    <property type="term" value="F:ATPase activator activity"/>
    <property type="evidence" value="ECO:0007669"/>
    <property type="project" value="TreeGrafter"/>
</dbReference>
<dbReference type="SUPFAM" id="SSF144217">
    <property type="entry name" value="CSL zinc finger"/>
    <property type="match status" value="1"/>
</dbReference>
<keyword evidence="4" id="KW-0408">Iron</keyword>
<dbReference type="PRINTS" id="PR00625">
    <property type="entry name" value="JDOMAIN"/>
</dbReference>
<dbReference type="EMBL" id="PGGS01000350">
    <property type="protein sequence ID" value="PNH04910.1"/>
    <property type="molecule type" value="Genomic_DNA"/>
</dbReference>
<dbReference type="Proteomes" id="UP000236333">
    <property type="component" value="Unassembled WGS sequence"/>
</dbReference>
<feature type="domain" description="DPH-type MB" evidence="6">
    <location>
        <begin position="88"/>
        <end position="147"/>
    </location>
</feature>
<dbReference type="InterPro" id="IPR036671">
    <property type="entry name" value="DPH_MB_sf"/>
</dbReference>
<dbReference type="PANTHER" id="PTHR45255:SF1">
    <property type="entry name" value="DNAJ HOMOLOG SUBFAMILY C MEMBER 24"/>
    <property type="match status" value="1"/>
</dbReference>
<comment type="similarity">
    <text evidence="1">Belongs to the DPH4 family.</text>
</comment>
<proteinExistence type="inferred from homology"/>
<evidence type="ECO:0000259" key="5">
    <source>
        <dbReference type="PROSITE" id="PS50076"/>
    </source>
</evidence>
<dbReference type="Gene3D" id="3.10.660.10">
    <property type="entry name" value="DPH Zinc finger"/>
    <property type="match status" value="1"/>
</dbReference>
<keyword evidence="3" id="KW-0862">Zinc</keyword>
<evidence type="ECO:0000256" key="2">
    <source>
        <dbReference type="ARBA" id="ARBA00022723"/>
    </source>
</evidence>
<evidence type="ECO:0000256" key="1">
    <source>
        <dbReference type="ARBA" id="ARBA00006169"/>
    </source>
</evidence>
<feature type="domain" description="J" evidence="5">
    <location>
        <begin position="7"/>
        <end position="77"/>
    </location>
</feature>
<sequence>MADPSRTHYEVLGVPEDASLEHIKQAYHLAVLQHHPDKRAAGGDAAAEPDVAAFQLVQQAWEVLRDEGRRAAYSSALHLRAMQTPITFQDELDLDELDETEQDGHQAYTYPCRCGDNYILLKVELADHTSVVVPCSSQHLCSITSSASRGAPAPSFFTSALSAGAGAAGAGLGAAGVSVGSARHRTLLCEGCASGSAARRCAGRTTETACLWTSIMVGGRE</sequence>
<dbReference type="SMART" id="SM00271">
    <property type="entry name" value="DnaJ"/>
    <property type="match status" value="1"/>
</dbReference>
<evidence type="ECO:0000256" key="4">
    <source>
        <dbReference type="ARBA" id="ARBA00023004"/>
    </source>
</evidence>
<dbReference type="SUPFAM" id="SSF46565">
    <property type="entry name" value="Chaperone J-domain"/>
    <property type="match status" value="1"/>
</dbReference>
<dbReference type="PROSITE" id="PS00636">
    <property type="entry name" value="DNAJ_1"/>
    <property type="match status" value="1"/>
</dbReference>
<dbReference type="GO" id="GO:0008198">
    <property type="term" value="F:ferrous iron binding"/>
    <property type="evidence" value="ECO:0007669"/>
    <property type="project" value="TreeGrafter"/>
</dbReference>